<feature type="region of interest" description="Disordered" evidence="1">
    <location>
        <begin position="63"/>
        <end position="100"/>
    </location>
</feature>
<dbReference type="Proteomes" id="UP000326877">
    <property type="component" value="Unassembled WGS sequence"/>
</dbReference>
<proteinExistence type="predicted"/>
<gene>
    <name evidence="3" type="ORF">BDV23DRAFT_150682</name>
</gene>
<feature type="transmembrane region" description="Helical" evidence="2">
    <location>
        <begin position="21"/>
        <end position="44"/>
    </location>
</feature>
<sequence>MKRSLHATMPYLSISRTLPRFLFLFCFSFFFIFHFCPFFSLLVLNDQQGRQCHSQIVQIVQQEGSSPRAKERQESSSSPSQINSIVRSVVNHATVEKGPR</sequence>
<keyword evidence="2" id="KW-0472">Membrane</keyword>
<dbReference type="AlphaFoldDB" id="A0A5N7CEL7"/>
<keyword evidence="2" id="KW-0812">Transmembrane</keyword>
<reference evidence="3" key="1">
    <citation type="submission" date="2019-04" db="EMBL/GenBank/DDBJ databases">
        <title>Friends and foes A comparative genomics studyof 23 Aspergillus species from section Flavi.</title>
        <authorList>
            <consortium name="DOE Joint Genome Institute"/>
            <person name="Kjaerbolling I."/>
            <person name="Vesth T."/>
            <person name="Frisvad J.C."/>
            <person name="Nybo J.L."/>
            <person name="Theobald S."/>
            <person name="Kildgaard S."/>
            <person name="Isbrandt T."/>
            <person name="Kuo A."/>
            <person name="Sato A."/>
            <person name="Lyhne E.K."/>
            <person name="Kogle M.E."/>
            <person name="Wiebenga A."/>
            <person name="Kun R.S."/>
            <person name="Lubbers R.J."/>
            <person name="Makela M.R."/>
            <person name="Barry K."/>
            <person name="Chovatia M."/>
            <person name="Clum A."/>
            <person name="Daum C."/>
            <person name="Haridas S."/>
            <person name="He G."/>
            <person name="LaButti K."/>
            <person name="Lipzen A."/>
            <person name="Mondo S."/>
            <person name="Riley R."/>
            <person name="Salamov A."/>
            <person name="Simmons B.A."/>
            <person name="Magnuson J.K."/>
            <person name="Henrissat B."/>
            <person name="Mortensen U.H."/>
            <person name="Larsen T.O."/>
            <person name="Devries R.P."/>
            <person name="Grigoriev I.V."/>
            <person name="Machida M."/>
            <person name="Baker S.E."/>
            <person name="Andersen M.R."/>
        </authorList>
    </citation>
    <scope>NUCLEOTIDE SEQUENCE [LARGE SCALE GENOMIC DNA]</scope>
    <source>
        <strain evidence="3">IBT 14317</strain>
    </source>
</reference>
<protein>
    <submittedName>
        <fullName evidence="3">Uncharacterized protein</fullName>
    </submittedName>
</protein>
<accession>A0A5N7CEL7</accession>
<name>A0A5N7CEL7_PETAA</name>
<evidence type="ECO:0000256" key="1">
    <source>
        <dbReference type="SAM" id="MobiDB-lite"/>
    </source>
</evidence>
<feature type="compositionally biased region" description="Low complexity" evidence="1">
    <location>
        <begin position="75"/>
        <end position="88"/>
    </location>
</feature>
<organism evidence="3">
    <name type="scientific">Petromyces alliaceus</name>
    <name type="common">Aspergillus alliaceus</name>
    <dbReference type="NCBI Taxonomy" id="209559"/>
    <lineage>
        <taxon>Eukaryota</taxon>
        <taxon>Fungi</taxon>
        <taxon>Dikarya</taxon>
        <taxon>Ascomycota</taxon>
        <taxon>Pezizomycotina</taxon>
        <taxon>Eurotiomycetes</taxon>
        <taxon>Eurotiomycetidae</taxon>
        <taxon>Eurotiales</taxon>
        <taxon>Aspergillaceae</taxon>
        <taxon>Aspergillus</taxon>
        <taxon>Aspergillus subgen. Circumdati</taxon>
    </lineage>
</organism>
<keyword evidence="2" id="KW-1133">Transmembrane helix</keyword>
<evidence type="ECO:0000256" key="2">
    <source>
        <dbReference type="SAM" id="Phobius"/>
    </source>
</evidence>
<evidence type="ECO:0000313" key="3">
    <source>
        <dbReference type="EMBL" id="KAE8392600.1"/>
    </source>
</evidence>
<dbReference type="EMBL" id="ML735235">
    <property type="protein sequence ID" value="KAE8392600.1"/>
    <property type="molecule type" value="Genomic_DNA"/>
</dbReference>